<dbReference type="Gene3D" id="1.10.10.10">
    <property type="entry name" value="Winged helix-like DNA-binding domain superfamily/Winged helix DNA-binding domain"/>
    <property type="match status" value="3"/>
</dbReference>
<dbReference type="Pfam" id="PF00035">
    <property type="entry name" value="dsrm"/>
    <property type="match status" value="1"/>
</dbReference>
<feature type="domain" description="DRBM" evidence="4">
    <location>
        <begin position="476"/>
        <end position="543"/>
    </location>
</feature>
<dbReference type="PROSITE" id="PS50139">
    <property type="entry name" value="Z_BINDING"/>
    <property type="match status" value="2"/>
</dbReference>
<feature type="compositionally biased region" description="Polar residues" evidence="3">
    <location>
        <begin position="208"/>
        <end position="224"/>
    </location>
</feature>
<feature type="domain" description="A to I editase" evidence="6">
    <location>
        <begin position="628"/>
        <end position="970"/>
    </location>
</feature>
<dbReference type="eggNOG" id="KOG3222">
    <property type="taxonomic scope" value="Eukaryota"/>
</dbReference>
<dbReference type="SMART" id="SM00550">
    <property type="entry name" value="Zalpha"/>
    <property type="match status" value="1"/>
</dbReference>
<dbReference type="GO" id="GO:0003725">
    <property type="term" value="F:double-stranded RNA binding"/>
    <property type="evidence" value="ECO:0007669"/>
    <property type="project" value="TreeGrafter"/>
</dbReference>
<dbReference type="GO" id="GO:0005730">
    <property type="term" value="C:nucleolus"/>
    <property type="evidence" value="ECO:0007669"/>
    <property type="project" value="TreeGrafter"/>
</dbReference>
<dbReference type="Pfam" id="PF02295">
    <property type="entry name" value="z-alpha"/>
    <property type="match status" value="1"/>
</dbReference>
<evidence type="ECO:0000259" key="5">
    <source>
        <dbReference type="PROSITE" id="PS50139"/>
    </source>
</evidence>
<dbReference type="InterPro" id="IPR014720">
    <property type="entry name" value="dsRBD_dom"/>
</dbReference>
<dbReference type="Gene3D" id="3.30.160.20">
    <property type="match status" value="1"/>
</dbReference>
<feature type="compositionally biased region" description="Pro residues" evidence="3">
    <location>
        <begin position="398"/>
        <end position="450"/>
    </location>
</feature>
<accession>A0A1X7T035</accession>
<keyword evidence="1 2" id="KW-0694">RNA-binding</keyword>
<evidence type="ECO:0000256" key="2">
    <source>
        <dbReference type="PROSITE-ProRule" id="PRU00266"/>
    </source>
</evidence>
<proteinExistence type="predicted"/>
<feature type="region of interest" description="Disordered" evidence="3">
    <location>
        <begin position="394"/>
        <end position="450"/>
    </location>
</feature>
<dbReference type="InterPro" id="IPR036388">
    <property type="entry name" value="WH-like_DNA-bd_sf"/>
</dbReference>
<organism evidence="7">
    <name type="scientific">Amphimedon queenslandica</name>
    <name type="common">Sponge</name>
    <dbReference type="NCBI Taxonomy" id="400682"/>
    <lineage>
        <taxon>Eukaryota</taxon>
        <taxon>Metazoa</taxon>
        <taxon>Porifera</taxon>
        <taxon>Demospongiae</taxon>
        <taxon>Heteroscleromorpha</taxon>
        <taxon>Haplosclerida</taxon>
        <taxon>Niphatidae</taxon>
        <taxon>Amphimedon</taxon>
    </lineage>
</organism>
<feature type="compositionally biased region" description="Low complexity" evidence="3">
    <location>
        <begin position="883"/>
        <end position="904"/>
    </location>
</feature>
<reference evidence="7" key="1">
    <citation type="submission" date="2017-05" db="UniProtKB">
        <authorList>
            <consortium name="EnsemblMetazoa"/>
        </authorList>
    </citation>
    <scope>IDENTIFICATION</scope>
</reference>
<evidence type="ECO:0000313" key="7">
    <source>
        <dbReference type="EnsemblMetazoa" id="Aqu2.1.07798_001"/>
    </source>
</evidence>
<dbReference type="PANTHER" id="PTHR10910:SF107">
    <property type="entry name" value="DOUBLE-STRANDED RNA-SPECIFIC ADENOSINE DEAMINASE"/>
    <property type="match status" value="1"/>
</dbReference>
<dbReference type="InterPro" id="IPR036390">
    <property type="entry name" value="WH_DNA-bd_sf"/>
</dbReference>
<feature type="compositionally biased region" description="Basic and acidic residues" evidence="3">
    <location>
        <begin position="853"/>
        <end position="863"/>
    </location>
</feature>
<dbReference type="SMART" id="SM00358">
    <property type="entry name" value="DSRM"/>
    <property type="match status" value="1"/>
</dbReference>
<dbReference type="GO" id="GO:0006382">
    <property type="term" value="P:adenosine to inosine editing"/>
    <property type="evidence" value="ECO:0007669"/>
    <property type="project" value="TreeGrafter"/>
</dbReference>
<dbReference type="Pfam" id="PF02137">
    <property type="entry name" value="A_deamin"/>
    <property type="match status" value="1"/>
</dbReference>
<dbReference type="eggNOG" id="KOG2777">
    <property type="taxonomic scope" value="Eukaryota"/>
</dbReference>
<evidence type="ECO:0000256" key="3">
    <source>
        <dbReference type="SAM" id="MobiDB-lite"/>
    </source>
</evidence>
<dbReference type="GO" id="GO:0005737">
    <property type="term" value="C:cytoplasm"/>
    <property type="evidence" value="ECO:0007669"/>
    <property type="project" value="TreeGrafter"/>
</dbReference>
<dbReference type="InterPro" id="IPR042371">
    <property type="entry name" value="Z_dom"/>
</dbReference>
<dbReference type="GO" id="GO:0003726">
    <property type="term" value="F:double-stranded RNA adenosine deaminase activity"/>
    <property type="evidence" value="ECO:0007669"/>
    <property type="project" value="InterPro"/>
</dbReference>
<feature type="region of interest" description="Disordered" evidence="3">
    <location>
        <begin position="166"/>
        <end position="273"/>
    </location>
</feature>
<protein>
    <recommendedName>
        <fullName evidence="8">A to I editase domain-containing protein</fullName>
    </recommendedName>
</protein>
<sequence>MAAEDTLSTKIQNILFSPNTQLQTPYTTNDVMRFLGSGYMRRDVNRVLYMLEREKFIERVKESPPTWISFVTYAPDQRSGSTPKKDAYNSAAAPVGVSGGGASPAHQSEILEVLIHSSNPRTATEVASEIGLRGASAINPDLMLMEKEGILRKVFQSKGPILWELASRPERAGPSPNPKIMSHGYNTRSKRQSNSFKSPPQPPQQSPVNVTRKSVPPSNLSPPSFKQPPVLSPPSSFASSKPYTANHLPPLPPQEHFNAPSSSSSGFKSFSSDTQTNESRSLILQYLSTCSEEKKAASIAYDLGMSRHDVNAILYALESEGLVRCFKGIGPPVWIMKQTNPPPVGRGAMRPIMTNTRHGPGPQSLGRNVSISLSAVAPRPNSSSFAQSQNNVEIISPSLPPPSLPPPSLPPPSLPPPSLPPPSLPPPSLPPPSLPPPSLPPPPHVPDPFSSAPPFPLEPYTCSPAAAALVKKLTRNPISILSEFCQIEKLAFSLSVVREHGPDHSRTFTIAASCPPFYAEADATTKKEGRRMAAELALQRIRACIVVGKKESTGLTWFVDTTPSAEGEEEEERAGKDTELTFHDHIDSVAHSLHTRLEIALGLPQPGRKVMACFIMEDSETGQLEVVSFGTGTRTASGDLLDLKGEVVFDSHAEIIARRGLKMFLYQELQVYYDGGDDVETIFEANEDGKELTLRVKKSIKFHLYISTAPCGDGAQFSRLDNDNRLPPPPGSPHVPTNNGKSQGVLRTKMEGGEGTIPIGPETQPQTWDGIIQGGRLRTMSCSDKIGSWNVLGLQGSLLSLFVEPVYLFSLSLGSLHHHGHLSRAVCCRFHDLGPYLQPPYKVNHPLLGRVKGGDDMPRHTEKTSNLSMNWVINDDKPELNDGTTGRPTSSSSSPPVSPGTSQLSKSNLFNEFLSLSSVSGHTDHLRVQSYAEAKSLAVAYQETKGLLHKYCMEKGFGLWMKKPPEIDQFSHKEESMDV</sequence>
<feature type="domain" description="Z-binding" evidence="5">
    <location>
        <begin position="273"/>
        <end position="338"/>
    </location>
</feature>
<dbReference type="SMART" id="SM00552">
    <property type="entry name" value="ADEAMc"/>
    <property type="match status" value="1"/>
</dbReference>
<feature type="domain" description="Z-binding" evidence="5">
    <location>
        <begin position="100"/>
        <end position="167"/>
    </location>
</feature>
<dbReference type="PROSITE" id="PS50141">
    <property type="entry name" value="A_DEAMIN_EDITASE"/>
    <property type="match status" value="1"/>
</dbReference>
<dbReference type="SUPFAM" id="SSF54768">
    <property type="entry name" value="dsRNA-binding domain-like"/>
    <property type="match status" value="1"/>
</dbReference>
<dbReference type="PROSITE" id="PS50137">
    <property type="entry name" value="DS_RBD"/>
    <property type="match status" value="1"/>
</dbReference>
<dbReference type="CDD" id="cd19875">
    <property type="entry name" value="DSRM_EIF2AK2-like"/>
    <property type="match status" value="1"/>
</dbReference>
<dbReference type="OrthoDB" id="10268011at2759"/>
<dbReference type="InParanoid" id="A0A1X7T035"/>
<feature type="compositionally biased region" description="Low complexity" evidence="3">
    <location>
        <begin position="261"/>
        <end position="272"/>
    </location>
</feature>
<dbReference type="AlphaFoldDB" id="A0A1X7T035"/>
<dbReference type="InterPro" id="IPR002466">
    <property type="entry name" value="A_deamin"/>
</dbReference>
<name>A0A1X7T035_AMPQE</name>
<feature type="compositionally biased region" description="Polar residues" evidence="3">
    <location>
        <begin position="233"/>
        <end position="243"/>
    </location>
</feature>
<dbReference type="EnsemblMetazoa" id="Aqu2.1.07798_001">
    <property type="protein sequence ID" value="Aqu2.1.07798_001"/>
    <property type="gene ID" value="Aqu2.1.07798"/>
</dbReference>
<evidence type="ECO:0000256" key="1">
    <source>
        <dbReference type="ARBA" id="ARBA00022884"/>
    </source>
</evidence>
<dbReference type="GO" id="GO:0008251">
    <property type="term" value="F:tRNA-specific adenosine deaminase activity"/>
    <property type="evidence" value="ECO:0007669"/>
    <property type="project" value="TreeGrafter"/>
</dbReference>
<evidence type="ECO:0008006" key="8">
    <source>
        <dbReference type="Google" id="ProtNLM"/>
    </source>
</evidence>
<feature type="region of interest" description="Disordered" evidence="3">
    <location>
        <begin position="717"/>
        <end position="746"/>
    </location>
</feature>
<dbReference type="SUPFAM" id="SSF46785">
    <property type="entry name" value="Winged helix' DNA-binding domain"/>
    <property type="match status" value="2"/>
</dbReference>
<evidence type="ECO:0000259" key="4">
    <source>
        <dbReference type="PROSITE" id="PS50137"/>
    </source>
</evidence>
<dbReference type="GO" id="GO:0006396">
    <property type="term" value="P:RNA processing"/>
    <property type="evidence" value="ECO:0007669"/>
    <property type="project" value="InterPro"/>
</dbReference>
<dbReference type="STRING" id="400682.A0A1X7T035"/>
<feature type="region of interest" description="Disordered" evidence="3">
    <location>
        <begin position="853"/>
        <end position="904"/>
    </location>
</feature>
<evidence type="ECO:0000259" key="6">
    <source>
        <dbReference type="PROSITE" id="PS50141"/>
    </source>
</evidence>
<dbReference type="PANTHER" id="PTHR10910">
    <property type="entry name" value="EUKARYOTE SPECIFIC DSRNA BINDING PROTEIN"/>
    <property type="match status" value="1"/>
</dbReference>